<dbReference type="Proteomes" id="UP001216253">
    <property type="component" value="Unassembled WGS sequence"/>
</dbReference>
<evidence type="ECO:0000313" key="3">
    <source>
        <dbReference type="Proteomes" id="UP001216253"/>
    </source>
</evidence>
<evidence type="ECO:0000259" key="1">
    <source>
        <dbReference type="SMART" id="SM01248"/>
    </source>
</evidence>
<dbReference type="InterPro" id="IPR039022">
    <property type="entry name" value="KaiB-like"/>
</dbReference>
<dbReference type="Pfam" id="PF07689">
    <property type="entry name" value="KaiB"/>
    <property type="match status" value="1"/>
</dbReference>
<proteinExistence type="predicted"/>
<dbReference type="PANTHER" id="PTHR41709">
    <property type="entry name" value="KAIB-LIKE PROTEIN 1"/>
    <property type="match status" value="1"/>
</dbReference>
<reference evidence="2 3" key="1">
    <citation type="submission" date="2023-03" db="EMBL/GenBank/DDBJ databases">
        <title>NovoSphingobium album sp. nov. isolated from polycyclic aromatic hydrocarbons- and heavy-metal polluted soil.</title>
        <authorList>
            <person name="Liu Z."/>
            <person name="Wang K."/>
        </authorList>
    </citation>
    <scope>NUCLEOTIDE SEQUENCE [LARGE SCALE GENOMIC DNA]</scope>
    <source>
        <strain evidence="2 3">H3SJ31-1</strain>
    </source>
</reference>
<dbReference type="InterPro" id="IPR011649">
    <property type="entry name" value="KaiB_domain"/>
</dbReference>
<accession>A0ABT5WN30</accession>
<protein>
    <submittedName>
        <fullName evidence="2">Circadian clock KaiB family protein</fullName>
    </submittedName>
</protein>
<keyword evidence="3" id="KW-1185">Reference proteome</keyword>
<evidence type="ECO:0000313" key="2">
    <source>
        <dbReference type="EMBL" id="MDE8651453.1"/>
    </source>
</evidence>
<gene>
    <name evidence="2" type="ORF">PYV00_06925</name>
</gene>
<dbReference type="InterPro" id="IPR036249">
    <property type="entry name" value="Thioredoxin-like_sf"/>
</dbReference>
<dbReference type="Gene3D" id="3.40.30.10">
    <property type="entry name" value="Glutaredoxin"/>
    <property type="match status" value="1"/>
</dbReference>
<dbReference type="SUPFAM" id="SSF52833">
    <property type="entry name" value="Thioredoxin-like"/>
    <property type="match status" value="1"/>
</dbReference>
<organism evidence="2 3">
    <name type="scientific">Novosphingobium album</name>
    <name type="common">ex Liu et al. 2023</name>
    <dbReference type="NCBI Taxonomy" id="3031130"/>
    <lineage>
        <taxon>Bacteria</taxon>
        <taxon>Pseudomonadati</taxon>
        <taxon>Pseudomonadota</taxon>
        <taxon>Alphaproteobacteria</taxon>
        <taxon>Sphingomonadales</taxon>
        <taxon>Sphingomonadaceae</taxon>
        <taxon>Novosphingobium</taxon>
    </lineage>
</organism>
<name>A0ABT5WN30_9SPHN</name>
<dbReference type="EMBL" id="JARESE010000016">
    <property type="protein sequence ID" value="MDE8651453.1"/>
    <property type="molecule type" value="Genomic_DNA"/>
</dbReference>
<sequence length="85" mass="9159">MAGDTPGARRAIESRERLLDACGNRLDIEVIDILARPDAAEAAGILATPTLADEAIQPPRRLIGDFSNIAQVLDFFGLRKEDTPS</sequence>
<dbReference type="SMART" id="SM01248">
    <property type="entry name" value="KaiB"/>
    <property type="match status" value="1"/>
</dbReference>
<comment type="caution">
    <text evidence="2">The sequence shown here is derived from an EMBL/GenBank/DDBJ whole genome shotgun (WGS) entry which is preliminary data.</text>
</comment>
<dbReference type="RefSeq" id="WP_275227552.1">
    <property type="nucleotide sequence ID" value="NZ_JARESE010000016.1"/>
</dbReference>
<feature type="domain" description="KaiB" evidence="1">
    <location>
        <begin position="2"/>
        <end position="78"/>
    </location>
</feature>
<dbReference type="PANTHER" id="PTHR41709:SF2">
    <property type="entry name" value="CIRCADIAN CLOCK PROTEIN KAIB2"/>
    <property type="match status" value="1"/>
</dbReference>